<evidence type="ECO:0000256" key="5">
    <source>
        <dbReference type="ARBA" id="ARBA00025804"/>
    </source>
</evidence>
<evidence type="ECO:0000256" key="4">
    <source>
        <dbReference type="ARBA" id="ARBA00023163"/>
    </source>
</evidence>
<dbReference type="InterPro" id="IPR000504">
    <property type="entry name" value="RRM_dom"/>
</dbReference>
<feature type="domain" description="RRM" evidence="8">
    <location>
        <begin position="1543"/>
        <end position="1624"/>
    </location>
</feature>
<reference evidence="9 10" key="1">
    <citation type="submission" date="2024-09" db="EMBL/GenBank/DDBJ databases">
        <title>Chromosome-scale assembly of Riccia fluitans.</title>
        <authorList>
            <person name="Paukszto L."/>
            <person name="Sawicki J."/>
            <person name="Karawczyk K."/>
            <person name="Piernik-Szablinska J."/>
            <person name="Szczecinska M."/>
            <person name="Mazdziarz M."/>
        </authorList>
    </citation>
    <scope>NUCLEOTIDE SEQUENCE [LARGE SCALE GENOMIC DNA]</scope>
    <source>
        <strain evidence="9">Rf_01</strain>
        <tissue evidence="9">Aerial parts of the thallus</tissue>
    </source>
</reference>
<feature type="region of interest" description="Disordered" evidence="7">
    <location>
        <begin position="242"/>
        <end position="275"/>
    </location>
</feature>
<dbReference type="Pfam" id="PF00076">
    <property type="entry name" value="RRM_1"/>
    <property type="match status" value="13"/>
</dbReference>
<dbReference type="InterPro" id="IPR035979">
    <property type="entry name" value="RBD_domain_sf"/>
</dbReference>
<feature type="compositionally biased region" description="Acidic residues" evidence="7">
    <location>
        <begin position="247"/>
        <end position="258"/>
    </location>
</feature>
<evidence type="ECO:0000256" key="2">
    <source>
        <dbReference type="ARBA" id="ARBA00022737"/>
    </source>
</evidence>
<feature type="compositionally biased region" description="Basic and acidic residues" evidence="7">
    <location>
        <begin position="259"/>
        <end position="275"/>
    </location>
</feature>
<feature type="domain" description="RRM" evidence="8">
    <location>
        <begin position="669"/>
        <end position="749"/>
    </location>
</feature>
<feature type="compositionally biased region" description="Gly residues" evidence="7">
    <location>
        <begin position="958"/>
        <end position="978"/>
    </location>
</feature>
<feature type="domain" description="RRM" evidence="8">
    <location>
        <begin position="1441"/>
        <end position="1522"/>
    </location>
</feature>
<feature type="domain" description="RRM" evidence="8">
    <location>
        <begin position="1663"/>
        <end position="1744"/>
    </location>
</feature>
<protein>
    <recommendedName>
        <fullName evidence="8">RRM domain-containing protein</fullName>
    </recommendedName>
</protein>
<feature type="domain" description="RRM" evidence="8">
    <location>
        <begin position="1086"/>
        <end position="1166"/>
    </location>
</feature>
<feature type="compositionally biased region" description="Gly residues" evidence="7">
    <location>
        <begin position="776"/>
        <end position="796"/>
    </location>
</feature>
<dbReference type="EMBL" id="JBHFFA010000002">
    <property type="protein sequence ID" value="KAL2644559.1"/>
    <property type="molecule type" value="Genomic_DNA"/>
</dbReference>
<keyword evidence="10" id="KW-1185">Reference proteome</keyword>
<dbReference type="PANTHER" id="PTHR23236">
    <property type="entry name" value="EUKARYOTIC TRANSLATION INITIATION FACTOR 4B/4H"/>
    <property type="match status" value="1"/>
</dbReference>
<dbReference type="InterPro" id="IPR034350">
    <property type="entry name" value="NUCL_RRM2"/>
</dbReference>
<feature type="compositionally biased region" description="Gly residues" evidence="7">
    <location>
        <begin position="1062"/>
        <end position="1081"/>
    </location>
</feature>
<dbReference type="InterPro" id="IPR022842">
    <property type="entry name" value="RNAP_Rpo3/Rpb3/RPAC1"/>
</dbReference>
<evidence type="ECO:0000259" key="8">
    <source>
        <dbReference type="PROSITE" id="PS50102"/>
    </source>
</evidence>
<dbReference type="InterPro" id="IPR036643">
    <property type="entry name" value="RNApol_insert_sf"/>
</dbReference>
<comment type="caution">
    <text evidence="9">The sequence shown here is derived from an EMBL/GenBank/DDBJ whole genome shotgun (WGS) entry which is preliminary data.</text>
</comment>
<feature type="compositionally biased region" description="Basic and acidic residues" evidence="7">
    <location>
        <begin position="1082"/>
        <end position="1094"/>
    </location>
</feature>
<feature type="domain" description="RRM" evidence="8">
    <location>
        <begin position="877"/>
        <end position="957"/>
    </location>
</feature>
<dbReference type="SUPFAM" id="SSF55257">
    <property type="entry name" value="RBP11-like subunits of RNA polymerase"/>
    <property type="match status" value="1"/>
</dbReference>
<dbReference type="Pfam" id="PF01000">
    <property type="entry name" value="RNA_pol_A_bac"/>
    <property type="match status" value="1"/>
</dbReference>
<evidence type="ECO:0000256" key="3">
    <source>
        <dbReference type="ARBA" id="ARBA00022884"/>
    </source>
</evidence>
<keyword evidence="2" id="KW-0677">Repeat</keyword>
<dbReference type="InterPro" id="IPR011263">
    <property type="entry name" value="DNA-dir_RNA_pol_RpoA/D/Rpb3"/>
</dbReference>
<feature type="domain" description="RRM" evidence="8">
    <location>
        <begin position="470"/>
        <end position="546"/>
    </location>
</feature>
<evidence type="ECO:0000256" key="6">
    <source>
        <dbReference type="PROSITE-ProRule" id="PRU00176"/>
    </source>
</evidence>
<dbReference type="Gene3D" id="2.170.120.12">
    <property type="entry name" value="DNA-directed RNA polymerase, insert domain"/>
    <property type="match status" value="1"/>
</dbReference>
<dbReference type="PROSITE" id="PS00446">
    <property type="entry name" value="RNA_POL_D_30KD"/>
    <property type="match status" value="1"/>
</dbReference>
<dbReference type="SMART" id="SM00662">
    <property type="entry name" value="RPOLD"/>
    <property type="match status" value="1"/>
</dbReference>
<feature type="region of interest" description="Disordered" evidence="7">
    <location>
        <begin position="958"/>
        <end position="981"/>
    </location>
</feature>
<dbReference type="SUPFAM" id="SSF54928">
    <property type="entry name" value="RNA-binding domain, RBD"/>
    <property type="match status" value="13"/>
</dbReference>
<keyword evidence="3 6" id="KW-0694">RNA-binding</keyword>
<dbReference type="InterPro" id="IPR011262">
    <property type="entry name" value="DNA-dir_RNA_pol_insert"/>
</dbReference>
<accession>A0ABD1ZAY4</accession>
<dbReference type="InterPro" id="IPR001514">
    <property type="entry name" value="DNA-dir_RNA_pol_30-40kDasu_CS"/>
</dbReference>
<evidence type="ECO:0000313" key="10">
    <source>
        <dbReference type="Proteomes" id="UP001605036"/>
    </source>
</evidence>
<dbReference type="Pfam" id="PF01193">
    <property type="entry name" value="RNA_pol_L"/>
    <property type="match status" value="1"/>
</dbReference>
<dbReference type="PROSITE" id="PS50102">
    <property type="entry name" value="RRM"/>
    <property type="match status" value="13"/>
</dbReference>
<dbReference type="SMART" id="SM00360">
    <property type="entry name" value="RRM"/>
    <property type="match status" value="13"/>
</dbReference>
<organism evidence="9 10">
    <name type="scientific">Riccia fluitans</name>
    <dbReference type="NCBI Taxonomy" id="41844"/>
    <lineage>
        <taxon>Eukaryota</taxon>
        <taxon>Viridiplantae</taxon>
        <taxon>Streptophyta</taxon>
        <taxon>Embryophyta</taxon>
        <taxon>Marchantiophyta</taxon>
        <taxon>Marchantiopsida</taxon>
        <taxon>Marchantiidae</taxon>
        <taxon>Marchantiales</taxon>
        <taxon>Ricciaceae</taxon>
        <taxon>Riccia</taxon>
    </lineage>
</organism>
<dbReference type="GO" id="GO:0000428">
    <property type="term" value="C:DNA-directed RNA polymerase complex"/>
    <property type="evidence" value="ECO:0007669"/>
    <property type="project" value="UniProtKB-KW"/>
</dbReference>
<sequence length="1886" mass="201938">MDNSTAGTVRLCVSDTVRWGGCGGYVTPGISRPAGQPGEIHHRQSGATNSMDWGQPFTPLDEDQQRGFGGSDDGQEPSQSRGSGFMDTEEENHAGDGSEEIDPGEQSYRRNSSVRVRENREDFLKLELIGSDPSVANALRRIMLAEVPTLAIDLVLFEGNSSVLDDEFLAHRLGLIPIFCEKIEDFRFPHECPECEGENCCEYCSVSFTLDVKCDSAETRVVTSHDLHSSNVEVYPILSRKNKGEEPAELDSEEPTPMEEERKEEEKEDDDGKKEESILIAKLRLGQEIKLRAIARKGIGKFHAKWSPVATVSMLYKPEIIINEPLMKSLNLNQKREWVASSPTKVFMVDPDSEEVKVVDAEAYTYDDGIFKKAEAMGKSGLVEIIRREDIVIFTVESTGAMRASSIFSNALEILQSKLKGVLEASERDSQENEEEILLQVEYAKAARIKERRMQLARERKEAEKGDPDKTLFVKGFDKSPGEVKIREALRKHFASCGDILSVRVPTDKDTQEIKGFAFIAFKEMEGLENALMLNESILKVNETESTIEVSAGGQGGGGTGGGGNRGDPEKTAFVKGFDTSLDEEEIRNVLKAHFEGLEIFKIRIPTDKETGEIKGMAFVEFGDIESMTKATEMNKMDKNGVTLTINASGQGGSGGDGGGARGRGDPEKTVFVKGFGKSLDEDKIRASLKEFFAECGVENIRIPTDRETGEVKGFAYVELMDMDSMSRALQLDGKDIDGETLVVNPSGQGGGRGSGGGFGSGGGAGFGDGEPDSGWGTGYSGGDFGDSGCSGGGGRGRGDPEKTVFVKGFNTDESEEAIRSSLMTLFEGCQISNVRIPVDRDTGNLKGMAYVEFSDTDSVNKALELDGQGLNGQKMKTVFVRGFDKDQPEEEIKKAIREHFGGCDIINIRLPADRETGEFKGIAFVEFSDFESVNKATSLDGEDVNGQSWRINMSGQVGGRGGGGGGFGGERSGGGNRGDPEKTVFVKGFDTCQTEDDIRTTLTTHFAGCDIVKIRIPTDRDSLSIRGFAFIEFGDSDSVSKALALNDEEVNGQILTVNASGQGGAGASGGRGGSGTGGGRGDPEKTAFVKGFDKSQTEDSIRASLRQHFADCSIVSIRIPADRDSGELKGMAFIEFSDELSMLKALELDGKELDGQMLVVNSSTGRGGGGGGGKGDSDKTVFAKGFDKSEDENSIRDGLMDHFSSCGEIIGVRLPADRENGGLKGFAYIEFASKDGCTKALELNKSDFKGRSLVVNEAGARGGGADEQSAYQSNTTSTYSAGGFTWGQSAGGADGGSFALGGSGGDYEGASTFGSGGANVGRNSFGGGGSRGKGDPEKTVFVKGFDRDQDEEVIRGALTTHFIDCGVLKVRIPSERESGALKGIAFVEFREKEGLAKAIQLDGTVCCGRTLIVNESGSGGSGGFNEGGSGAGLGRGNPEKTVFVKGFDKSRGDDEIRESLRTHFTSCGEITNVRIPVERETREIKGIAFVEFSEVDFALKAVSMSGQEMNGRSLRVQEAGQPPPASGGSFGGGNRSRGDNDKTAFVRGFNNSERADTIQRRLANHFADCGEVVSVRVPTDRSGGGVKGIAFVEFKERISLLSALQKDGSDLEGFILSVNQAGQAVGLRSGRDGISGRGQSVSGAHAASGYGESYGYFGDNANTAFVKGFETTLKEESLRAGLQSHFDACGEIVNIRIPTDRDSGCMKGFAYIEFTSVESFQKALLLNGSIFEGRNLVVNEAGSSGGAFGSGGRGSQGRSDRSICVKGFDTSSTEEQARKALRGHFAACGELLDIRILTYRETGDIKGIAFLDFKEESSLPKAFLLDGSELQGKFLSVKEAGHHRSDDQETGTVMDVDRGFGWGDPLPPAPDVEMIDRSDPEFFTW</sequence>
<evidence type="ECO:0000256" key="7">
    <source>
        <dbReference type="SAM" id="MobiDB-lite"/>
    </source>
</evidence>
<feature type="region of interest" description="Disordered" evidence="7">
    <location>
        <begin position="1511"/>
        <end position="1544"/>
    </location>
</feature>
<proteinExistence type="inferred from homology"/>
<dbReference type="CDD" id="cd12451">
    <property type="entry name" value="RRM2_NUCLs"/>
    <property type="match status" value="3"/>
</dbReference>
<dbReference type="Gene3D" id="3.30.1360.10">
    <property type="entry name" value="RNA polymerase, RBP11-like subunit"/>
    <property type="match status" value="1"/>
</dbReference>
<evidence type="ECO:0000313" key="9">
    <source>
        <dbReference type="EMBL" id="KAL2644559.1"/>
    </source>
</evidence>
<name>A0ABD1ZAY4_9MARC</name>
<feature type="domain" description="RRM" evidence="8">
    <location>
        <begin position="983"/>
        <end position="1063"/>
    </location>
</feature>
<feature type="compositionally biased region" description="Gly residues" evidence="7">
    <location>
        <begin position="553"/>
        <end position="566"/>
    </location>
</feature>
<feature type="domain" description="RRM" evidence="8">
    <location>
        <begin position="571"/>
        <end position="651"/>
    </location>
</feature>
<keyword evidence="1" id="KW-0240">DNA-directed RNA polymerase</keyword>
<feature type="compositionally biased region" description="Gly residues" evidence="7">
    <location>
        <begin position="748"/>
        <end position="769"/>
    </location>
</feature>
<feature type="region of interest" description="Disordered" evidence="7">
    <location>
        <begin position="647"/>
        <end position="668"/>
    </location>
</feature>
<gene>
    <name evidence="9" type="ORF">R1flu_012146</name>
</gene>
<feature type="region of interest" description="Disordered" evidence="7">
    <location>
        <begin position="745"/>
        <end position="802"/>
    </location>
</feature>
<comment type="similarity">
    <text evidence="5">Belongs to the archaeal Rpo3/eukaryotic RPB3 RNA polymerase subunit family.</text>
</comment>
<dbReference type="Gene3D" id="3.30.70.330">
    <property type="match status" value="13"/>
</dbReference>
<dbReference type="SUPFAM" id="SSF56553">
    <property type="entry name" value="Insert subdomain of RNA polymerase alpha subunit"/>
    <property type="match status" value="1"/>
</dbReference>
<dbReference type="GO" id="GO:0003723">
    <property type="term" value="F:RNA binding"/>
    <property type="evidence" value="ECO:0007669"/>
    <property type="project" value="UniProtKB-UniRule"/>
</dbReference>
<feature type="domain" description="RRM" evidence="8">
    <location>
        <begin position="1339"/>
        <end position="1419"/>
    </location>
</feature>
<dbReference type="Proteomes" id="UP001605036">
    <property type="component" value="Unassembled WGS sequence"/>
</dbReference>
<evidence type="ECO:0000256" key="1">
    <source>
        <dbReference type="ARBA" id="ARBA00022478"/>
    </source>
</evidence>
<feature type="region of interest" description="Disordered" evidence="7">
    <location>
        <begin position="1059"/>
        <end position="1094"/>
    </location>
</feature>
<feature type="domain" description="RRM" evidence="8">
    <location>
        <begin position="803"/>
        <end position="883"/>
    </location>
</feature>
<feature type="domain" description="RRM" evidence="8">
    <location>
        <begin position="1180"/>
        <end position="1261"/>
    </location>
</feature>
<feature type="region of interest" description="Disordered" evidence="7">
    <location>
        <begin position="29"/>
        <end position="113"/>
    </location>
</feature>
<feature type="domain" description="RRM" evidence="8">
    <location>
        <begin position="1762"/>
        <end position="1843"/>
    </location>
</feature>
<feature type="region of interest" description="Disordered" evidence="7">
    <location>
        <begin position="550"/>
        <end position="571"/>
    </location>
</feature>
<dbReference type="InterPro" id="IPR036603">
    <property type="entry name" value="RBP11-like"/>
</dbReference>
<dbReference type="HAMAP" id="MF_00320">
    <property type="entry name" value="RNApol_arch_Rpo3"/>
    <property type="match status" value="1"/>
</dbReference>
<keyword evidence="4" id="KW-0804">Transcription</keyword>
<dbReference type="InterPro" id="IPR012677">
    <property type="entry name" value="Nucleotide-bd_a/b_plait_sf"/>
</dbReference>
<dbReference type="PANTHER" id="PTHR23236:SF119">
    <property type="entry name" value="NUCLEAR RNA-BINDING PROTEIN SART-3"/>
    <property type="match status" value="1"/>
</dbReference>
<feature type="compositionally biased region" description="Gly residues" evidence="7">
    <location>
        <begin position="650"/>
        <end position="662"/>
    </location>
</feature>